<name>A0ACC0P637_RHOML</name>
<accession>A0ACC0P637</accession>
<evidence type="ECO:0000313" key="1">
    <source>
        <dbReference type="EMBL" id="KAI8560172.1"/>
    </source>
</evidence>
<evidence type="ECO:0000313" key="2">
    <source>
        <dbReference type="Proteomes" id="UP001062846"/>
    </source>
</evidence>
<keyword evidence="2" id="KW-1185">Reference proteome</keyword>
<comment type="caution">
    <text evidence="1">The sequence shown here is derived from an EMBL/GenBank/DDBJ whole genome shotgun (WGS) entry which is preliminary data.</text>
</comment>
<gene>
    <name evidence="1" type="ORF">RHMOL_Rhmol04G0235400</name>
</gene>
<dbReference type="Proteomes" id="UP001062846">
    <property type="component" value="Chromosome 4"/>
</dbReference>
<sequence length="60" mass="6382">MLRCLILTGNSSQSVLDLTLSRPSYLGVLPSSSISTATNSIPWSTWINLSATIPEKCSLG</sequence>
<reference evidence="1" key="1">
    <citation type="submission" date="2022-02" db="EMBL/GenBank/DDBJ databases">
        <title>Plant Genome Project.</title>
        <authorList>
            <person name="Zhang R.-G."/>
        </authorList>
    </citation>
    <scope>NUCLEOTIDE SEQUENCE</scope>
    <source>
        <strain evidence="1">AT1</strain>
    </source>
</reference>
<dbReference type="EMBL" id="CM046391">
    <property type="protein sequence ID" value="KAI8560172.1"/>
    <property type="molecule type" value="Genomic_DNA"/>
</dbReference>
<organism evidence="1 2">
    <name type="scientific">Rhododendron molle</name>
    <name type="common">Chinese azalea</name>
    <name type="synonym">Azalea mollis</name>
    <dbReference type="NCBI Taxonomy" id="49168"/>
    <lineage>
        <taxon>Eukaryota</taxon>
        <taxon>Viridiplantae</taxon>
        <taxon>Streptophyta</taxon>
        <taxon>Embryophyta</taxon>
        <taxon>Tracheophyta</taxon>
        <taxon>Spermatophyta</taxon>
        <taxon>Magnoliopsida</taxon>
        <taxon>eudicotyledons</taxon>
        <taxon>Gunneridae</taxon>
        <taxon>Pentapetalae</taxon>
        <taxon>asterids</taxon>
        <taxon>Ericales</taxon>
        <taxon>Ericaceae</taxon>
        <taxon>Ericoideae</taxon>
        <taxon>Rhodoreae</taxon>
        <taxon>Rhododendron</taxon>
    </lineage>
</organism>
<protein>
    <submittedName>
        <fullName evidence="1">Uncharacterized protein</fullName>
    </submittedName>
</protein>
<proteinExistence type="predicted"/>